<gene>
    <name evidence="1" type="ORF">LPU83_4109</name>
</gene>
<accession>W6RFV3</accession>
<reference evidence="1" key="1">
    <citation type="submission" date="2013-11" db="EMBL/GenBank/DDBJ databases">
        <title>Draft genome sequence of the broad-host-range Rhizobium sp. LPU83 strain, a member of the low-genetic diversity Oregon-like Rhizobium sp. group.</title>
        <authorList>
            <person name="Wibberg D."/>
            <person name="Puehler A."/>
            <person name="Schlueter A."/>
        </authorList>
    </citation>
    <scope>NUCLEOTIDE SEQUENCE [LARGE SCALE GENOMIC DNA]</scope>
    <source>
        <strain evidence="1">LPU83</strain>
    </source>
</reference>
<name>W6RFV3_9HYPH</name>
<dbReference type="HOGENOM" id="CLU_2993652_0_0_5"/>
<keyword evidence="2" id="KW-1185">Reference proteome</keyword>
<protein>
    <submittedName>
        <fullName evidence="1">Uncharacterized protein</fullName>
    </submittedName>
</protein>
<dbReference type="EMBL" id="HG916852">
    <property type="protein sequence ID" value="CDM59744.1"/>
    <property type="molecule type" value="Genomic_DNA"/>
</dbReference>
<organism evidence="1 2">
    <name type="scientific">Rhizobium favelukesii</name>
    <dbReference type="NCBI Taxonomy" id="348824"/>
    <lineage>
        <taxon>Bacteria</taxon>
        <taxon>Pseudomonadati</taxon>
        <taxon>Pseudomonadota</taxon>
        <taxon>Alphaproteobacteria</taxon>
        <taxon>Hyphomicrobiales</taxon>
        <taxon>Rhizobiaceae</taxon>
        <taxon>Rhizobium/Agrobacterium group</taxon>
        <taxon>Rhizobium</taxon>
    </lineage>
</organism>
<dbReference type="AlphaFoldDB" id="W6RFV3"/>
<proteinExistence type="predicted"/>
<evidence type="ECO:0000313" key="2">
    <source>
        <dbReference type="Proteomes" id="UP000019443"/>
    </source>
</evidence>
<evidence type="ECO:0000313" key="1">
    <source>
        <dbReference type="EMBL" id="CDM59744.1"/>
    </source>
</evidence>
<dbReference type="Proteomes" id="UP000019443">
    <property type="component" value="Chromosome"/>
</dbReference>
<sequence length="57" mass="6319">MTAAARSSISDRIVFQKIFGIAVGSSDLPASLEGQGFCPNQIKQWRTAWIPQRKRAQ</sequence>
<dbReference type="KEGG" id="rhl:LPU83_4109"/>